<evidence type="ECO:0000256" key="4">
    <source>
        <dbReference type="ARBA" id="ARBA00022490"/>
    </source>
</evidence>
<reference evidence="6" key="1">
    <citation type="submission" date="2025-08" db="UniProtKB">
        <authorList>
            <consortium name="Ensembl"/>
        </authorList>
    </citation>
    <scope>IDENTIFICATION</scope>
</reference>
<dbReference type="InterPro" id="IPR030312">
    <property type="entry name" value="IRAK1BP1"/>
</dbReference>
<evidence type="ECO:0000256" key="3">
    <source>
        <dbReference type="ARBA" id="ARBA00005509"/>
    </source>
</evidence>
<dbReference type="GO" id="GO:0043123">
    <property type="term" value="P:positive regulation of canonical NF-kappaB signal transduction"/>
    <property type="evidence" value="ECO:0007669"/>
    <property type="project" value="Ensembl"/>
</dbReference>
<dbReference type="FunFam" id="3.30.110.170:FF:000003">
    <property type="entry name" value="Interleukin-1 receptor-associated kinase 1-binding protein 1 homolog"/>
    <property type="match status" value="1"/>
</dbReference>
<dbReference type="PANTHER" id="PTHR18842">
    <property type="entry name" value="INTERLEUKIN-1 RECEPTOR-ASSOCIATED KINASE 1-BINDING PROTEIN 1"/>
    <property type="match status" value="1"/>
</dbReference>
<protein>
    <submittedName>
        <fullName evidence="6">Interleukin 1 receptor associated kinase 1 binding protein 1</fullName>
    </submittedName>
</protein>
<evidence type="ECO:0000256" key="2">
    <source>
        <dbReference type="ARBA" id="ARBA00004496"/>
    </source>
</evidence>
<dbReference type="GO" id="GO:0006955">
    <property type="term" value="P:immune response"/>
    <property type="evidence" value="ECO:0007669"/>
    <property type="project" value="InterPro"/>
</dbReference>
<evidence type="ECO:0000313" key="6">
    <source>
        <dbReference type="Ensembl" id="ENSSMRP00000022373.1"/>
    </source>
</evidence>
<dbReference type="OMA" id="TQTATRE"/>
<dbReference type="Ensembl" id="ENSSMRT00000026173.1">
    <property type="protein sequence ID" value="ENSSMRP00000022373.1"/>
    <property type="gene ID" value="ENSSMRG00000017382.1"/>
</dbReference>
<dbReference type="Gene3D" id="3.30.70.2970">
    <property type="entry name" value="Protein of unknown function (DUF541), domain 2"/>
    <property type="match status" value="1"/>
</dbReference>
<dbReference type="GeneTree" id="ENSGT00390000012588"/>
<dbReference type="GO" id="GO:0005634">
    <property type="term" value="C:nucleus"/>
    <property type="evidence" value="ECO:0007669"/>
    <property type="project" value="UniProtKB-SubCell"/>
</dbReference>
<dbReference type="PANTHER" id="PTHR18842:SF2">
    <property type="entry name" value="INTERLEUKIN-1 RECEPTOR-ASSOCIATED KINASE 1-BINDING PROTEIN 1"/>
    <property type="match status" value="1"/>
</dbReference>
<evidence type="ECO:0000256" key="5">
    <source>
        <dbReference type="ARBA" id="ARBA00023242"/>
    </source>
</evidence>
<proteinExistence type="inferred from homology"/>
<dbReference type="InterPro" id="IPR007497">
    <property type="entry name" value="SIMPL/DUF541"/>
</dbReference>
<comment type="similarity">
    <text evidence="3">Belongs to the IRAK1BP1 family.</text>
</comment>
<evidence type="ECO:0000256" key="1">
    <source>
        <dbReference type="ARBA" id="ARBA00004123"/>
    </source>
</evidence>
<keyword evidence="4" id="KW-0963">Cytoplasm</keyword>
<name>A0A8D0DV93_SALMN</name>
<dbReference type="GO" id="GO:0005737">
    <property type="term" value="C:cytoplasm"/>
    <property type="evidence" value="ECO:0007669"/>
    <property type="project" value="UniProtKB-SubCell"/>
</dbReference>
<dbReference type="Proteomes" id="UP000694421">
    <property type="component" value="Unplaced"/>
</dbReference>
<sequence length="257" mass="28177">MSFPPLPPARVFAEVVPPPPVGSENRENKPPRISGGFLLPPGREVHVSGSAELSAAPNRAEVTIQLRSRKGEAGAARSSVSRRLDYVAQAARQRGGVSESDVAVTRKFSKKDNTYEMEAEICITFSDLGKMQDVCNVLIEKLNSSVIISPPYFYHTMEAVDALRRQVCLAAVGSAQQKAQEVCQLFGQSLGKPLLIREEEVKEWEGYRGNHMANSPDSSSLQYRLQSATMHVSSKVFAVFEIKGVKKEKQAGLLTMN</sequence>
<dbReference type="GO" id="GO:0035591">
    <property type="term" value="F:signaling adaptor activity"/>
    <property type="evidence" value="ECO:0007669"/>
    <property type="project" value="Ensembl"/>
</dbReference>
<organism evidence="6 7">
    <name type="scientific">Salvator merianae</name>
    <name type="common">Argentine black and white tegu</name>
    <name type="synonym">Tupinambis merianae</name>
    <dbReference type="NCBI Taxonomy" id="96440"/>
    <lineage>
        <taxon>Eukaryota</taxon>
        <taxon>Metazoa</taxon>
        <taxon>Chordata</taxon>
        <taxon>Craniata</taxon>
        <taxon>Vertebrata</taxon>
        <taxon>Euteleostomi</taxon>
        <taxon>Lepidosauria</taxon>
        <taxon>Squamata</taxon>
        <taxon>Bifurcata</taxon>
        <taxon>Unidentata</taxon>
        <taxon>Episquamata</taxon>
        <taxon>Laterata</taxon>
        <taxon>Teiioidea</taxon>
        <taxon>Teiidae</taxon>
        <taxon>Salvator</taxon>
    </lineage>
</organism>
<reference evidence="6" key="2">
    <citation type="submission" date="2025-09" db="UniProtKB">
        <authorList>
            <consortium name="Ensembl"/>
        </authorList>
    </citation>
    <scope>IDENTIFICATION</scope>
</reference>
<keyword evidence="7" id="KW-1185">Reference proteome</keyword>
<keyword evidence="5" id="KW-0539">Nucleus</keyword>
<dbReference type="AlphaFoldDB" id="A0A8D0DV93"/>
<accession>A0A8D0DV93</accession>
<dbReference type="Gene3D" id="3.30.110.170">
    <property type="entry name" value="Protein of unknown function (DUF541), domain 1"/>
    <property type="match status" value="1"/>
</dbReference>
<evidence type="ECO:0000313" key="7">
    <source>
        <dbReference type="Proteomes" id="UP000694421"/>
    </source>
</evidence>
<comment type="subcellular location">
    <subcellularLocation>
        <location evidence="2">Cytoplasm</location>
    </subcellularLocation>
    <subcellularLocation>
        <location evidence="1">Nucleus</location>
    </subcellularLocation>
</comment>
<dbReference type="Pfam" id="PF04402">
    <property type="entry name" value="SIMPL"/>
    <property type="match status" value="1"/>
</dbReference>